<keyword evidence="3" id="KW-1185">Reference proteome</keyword>
<comment type="caution">
    <text evidence="2">The sequence shown here is derived from an EMBL/GenBank/DDBJ whole genome shotgun (WGS) entry which is preliminary data.</text>
</comment>
<gene>
    <name evidence="2" type="ORF">H9623_17945</name>
</gene>
<keyword evidence="1" id="KW-0812">Transmembrane</keyword>
<dbReference type="AlphaFoldDB" id="A0A9D5Z158"/>
<keyword evidence="1" id="KW-0472">Membrane</keyword>
<evidence type="ECO:0000313" key="2">
    <source>
        <dbReference type="EMBL" id="MBE7702176.1"/>
    </source>
</evidence>
<sequence length="216" mass="23430">MTPRAPLPSAASIGLRGDLTRAERCRLSWSGFRWSVLWPRMTIKNPVRTWARRALLPGLAVVYGLGPVRQLLEGDVSLTNQIMLWFGLLFLVALPFAIYTSHGARRHQVLYLSPNADAMVRLTSTRRGTWAVDQHVKLPGADAAALRVAVLAGLLPVARTQGVRVTLRAAGHTLAETYAADVATAQKGHPEPIELERTGKAGLFGIPMAWDPAAAS</sequence>
<feature type="transmembrane region" description="Helical" evidence="1">
    <location>
        <begin position="50"/>
        <end position="70"/>
    </location>
</feature>
<dbReference type="EMBL" id="JACSPN010000035">
    <property type="protein sequence ID" value="MBE7702176.1"/>
    <property type="molecule type" value="Genomic_DNA"/>
</dbReference>
<keyword evidence="1" id="KW-1133">Transmembrane helix</keyword>
<dbReference type="RefSeq" id="WP_193721380.1">
    <property type="nucleotide sequence ID" value="NZ_JACSPN010000035.1"/>
</dbReference>
<evidence type="ECO:0000313" key="3">
    <source>
        <dbReference type="Proteomes" id="UP000822993"/>
    </source>
</evidence>
<name>A0A9D5Z158_9CELL</name>
<dbReference type="Proteomes" id="UP000822993">
    <property type="component" value="Unassembled WGS sequence"/>
</dbReference>
<evidence type="ECO:0000256" key="1">
    <source>
        <dbReference type="SAM" id="Phobius"/>
    </source>
</evidence>
<feature type="transmembrane region" description="Helical" evidence="1">
    <location>
        <begin position="82"/>
        <end position="100"/>
    </location>
</feature>
<reference evidence="2 3" key="1">
    <citation type="submission" date="2020-08" db="EMBL/GenBank/DDBJ databases">
        <title>A Genomic Blueprint of the Chicken Gut Microbiome.</title>
        <authorList>
            <person name="Gilroy R."/>
            <person name="Ravi A."/>
            <person name="Getino M."/>
            <person name="Pursley I."/>
            <person name="Horton D.L."/>
            <person name="Alikhan N.-F."/>
            <person name="Baker D."/>
            <person name="Gharbi K."/>
            <person name="Hall N."/>
            <person name="Watson M."/>
            <person name="Adriaenssens E.M."/>
            <person name="Foster-Nyarko E."/>
            <person name="Jarju S."/>
            <person name="Secka A."/>
            <person name="Antonio M."/>
            <person name="Oren A."/>
            <person name="Chaudhuri R."/>
            <person name="La Ragione R.M."/>
            <person name="Hildebrand F."/>
            <person name="Pallen M.J."/>
        </authorList>
    </citation>
    <scope>NUCLEOTIDE SEQUENCE [LARGE SCALE GENOMIC DNA]</scope>
    <source>
        <strain evidence="2 3">Sa1BUA8</strain>
    </source>
</reference>
<proteinExistence type="predicted"/>
<organism evidence="2 3">
    <name type="scientific">Oerskovia douganii</name>
    <dbReference type="NCBI Taxonomy" id="2762210"/>
    <lineage>
        <taxon>Bacteria</taxon>
        <taxon>Bacillati</taxon>
        <taxon>Actinomycetota</taxon>
        <taxon>Actinomycetes</taxon>
        <taxon>Micrococcales</taxon>
        <taxon>Cellulomonadaceae</taxon>
        <taxon>Oerskovia</taxon>
    </lineage>
</organism>
<protein>
    <submittedName>
        <fullName evidence="2">Uncharacterized protein</fullName>
    </submittedName>
</protein>
<accession>A0A9D5Z158</accession>